<name>A0A2S7IF19_9BACT</name>
<dbReference type="SMART" id="SM00530">
    <property type="entry name" value="HTH_XRE"/>
    <property type="match status" value="1"/>
</dbReference>
<gene>
    <name evidence="3" type="ORF">C5O19_25190</name>
</gene>
<dbReference type="Pfam" id="PF01381">
    <property type="entry name" value="HTH_3"/>
    <property type="match status" value="1"/>
</dbReference>
<dbReference type="AlphaFoldDB" id="A0A2S7IF19"/>
<dbReference type="GO" id="GO:0003677">
    <property type="term" value="F:DNA binding"/>
    <property type="evidence" value="ECO:0007669"/>
    <property type="project" value="InterPro"/>
</dbReference>
<dbReference type="InterPro" id="IPR010982">
    <property type="entry name" value="Lambda_DNA-bd_dom_sf"/>
</dbReference>
<accession>A0A2S7IF19</accession>
<keyword evidence="4" id="KW-1185">Reference proteome</keyword>
<dbReference type="Gene3D" id="1.10.260.40">
    <property type="entry name" value="lambda repressor-like DNA-binding domains"/>
    <property type="match status" value="1"/>
</dbReference>
<protein>
    <submittedName>
        <fullName evidence="3">XRE family transcriptional regulator</fullName>
    </submittedName>
</protein>
<proteinExistence type="predicted"/>
<dbReference type="OrthoDB" id="7865033at2"/>
<dbReference type="Proteomes" id="UP000239590">
    <property type="component" value="Unassembled WGS sequence"/>
</dbReference>
<feature type="domain" description="HTH cro/C1-type" evidence="2">
    <location>
        <begin position="6"/>
        <end position="60"/>
    </location>
</feature>
<evidence type="ECO:0000313" key="3">
    <source>
        <dbReference type="EMBL" id="PQA53227.1"/>
    </source>
</evidence>
<evidence type="ECO:0000259" key="2">
    <source>
        <dbReference type="PROSITE" id="PS50943"/>
    </source>
</evidence>
<dbReference type="RefSeq" id="WP_104716141.1">
    <property type="nucleotide sequence ID" value="NZ_PTRA01000010.1"/>
</dbReference>
<dbReference type="PROSITE" id="PS50943">
    <property type="entry name" value="HTH_CROC1"/>
    <property type="match status" value="1"/>
</dbReference>
<dbReference type="SUPFAM" id="SSF47413">
    <property type="entry name" value="lambda repressor-like DNA-binding domains"/>
    <property type="match status" value="1"/>
</dbReference>
<reference evidence="4" key="1">
    <citation type="submission" date="2018-02" db="EMBL/GenBank/DDBJ databases">
        <title>Genome sequencing of Solimonas sp. HR-BB.</title>
        <authorList>
            <person name="Lee Y."/>
            <person name="Jeon C.O."/>
        </authorList>
    </citation>
    <scope>NUCLEOTIDE SEQUENCE [LARGE SCALE GENOMIC DNA]</scope>
    <source>
        <strain evidence="4">HR-U</strain>
    </source>
</reference>
<organism evidence="3 4">
    <name type="scientific">Siphonobacter curvatus</name>
    <dbReference type="NCBI Taxonomy" id="2094562"/>
    <lineage>
        <taxon>Bacteria</taxon>
        <taxon>Pseudomonadati</taxon>
        <taxon>Bacteroidota</taxon>
        <taxon>Cytophagia</taxon>
        <taxon>Cytophagales</taxon>
        <taxon>Cytophagaceae</taxon>
        <taxon>Siphonobacter</taxon>
    </lineage>
</organism>
<feature type="compositionally biased region" description="Basic and acidic residues" evidence="1">
    <location>
        <begin position="76"/>
        <end position="85"/>
    </location>
</feature>
<evidence type="ECO:0000313" key="4">
    <source>
        <dbReference type="Proteomes" id="UP000239590"/>
    </source>
</evidence>
<dbReference type="CDD" id="cd00093">
    <property type="entry name" value="HTH_XRE"/>
    <property type="match status" value="1"/>
</dbReference>
<feature type="region of interest" description="Disordered" evidence="1">
    <location>
        <begin position="70"/>
        <end position="102"/>
    </location>
</feature>
<evidence type="ECO:0000256" key="1">
    <source>
        <dbReference type="SAM" id="MobiDB-lite"/>
    </source>
</evidence>
<dbReference type="InterPro" id="IPR001387">
    <property type="entry name" value="Cro/C1-type_HTH"/>
</dbReference>
<dbReference type="EMBL" id="PTRA01000010">
    <property type="protein sequence ID" value="PQA53227.1"/>
    <property type="molecule type" value="Genomic_DNA"/>
</dbReference>
<sequence length="102" mass="11804">MAENRIKAILAEKKINSVLLVEYLHKDASTISRWCNNKSQPHVNDLYKIAEFLKVDIRDLLVKTEWDTGPSPAEVLKTKREEIKMAKKSKKDKPKKRSAKLD</sequence>
<comment type="caution">
    <text evidence="3">The sequence shown here is derived from an EMBL/GenBank/DDBJ whole genome shotgun (WGS) entry which is preliminary data.</text>
</comment>
<feature type="compositionally biased region" description="Basic residues" evidence="1">
    <location>
        <begin position="86"/>
        <end position="102"/>
    </location>
</feature>